<dbReference type="PROSITE" id="PS50026">
    <property type="entry name" value="EGF_3"/>
    <property type="match status" value="1"/>
</dbReference>
<dbReference type="Pfam" id="PF07714">
    <property type="entry name" value="PK_Tyr_Ser-Thr"/>
    <property type="match status" value="1"/>
</dbReference>
<dbReference type="InterPro" id="IPR045274">
    <property type="entry name" value="WAK-like"/>
</dbReference>
<dbReference type="InterPro" id="IPR018097">
    <property type="entry name" value="EGF_Ca-bd_CS"/>
</dbReference>
<keyword evidence="11 18" id="KW-0067">ATP-binding</keyword>
<dbReference type="FunFam" id="1.10.510.10:FF:000084">
    <property type="entry name" value="Wall-associated receptor kinase 2"/>
    <property type="match status" value="1"/>
</dbReference>
<dbReference type="InterPro" id="IPR001245">
    <property type="entry name" value="Ser-Thr/Tyr_kinase_cat_dom"/>
</dbReference>
<evidence type="ECO:0000259" key="22">
    <source>
        <dbReference type="PROSITE" id="PS50011"/>
    </source>
</evidence>
<dbReference type="PROSITE" id="PS00107">
    <property type="entry name" value="PROTEIN_KINASE_ATP"/>
    <property type="match status" value="1"/>
</dbReference>
<keyword evidence="15" id="KW-0325">Glycoprotein</keyword>
<dbReference type="InterPro" id="IPR000152">
    <property type="entry name" value="EGF-type_Asp/Asn_hydroxyl_site"/>
</dbReference>
<feature type="chain" id="PRO_5029798842" evidence="21">
    <location>
        <begin position="19"/>
        <end position="731"/>
    </location>
</feature>
<dbReference type="GO" id="GO:0005886">
    <property type="term" value="C:plasma membrane"/>
    <property type="evidence" value="ECO:0007669"/>
    <property type="project" value="TreeGrafter"/>
</dbReference>
<evidence type="ECO:0000256" key="19">
    <source>
        <dbReference type="SAM" id="MobiDB-lite"/>
    </source>
</evidence>
<evidence type="ECO:0000256" key="16">
    <source>
        <dbReference type="ARBA" id="ARBA00058961"/>
    </source>
</evidence>
<feature type="compositionally biased region" description="Pro residues" evidence="19">
    <location>
        <begin position="689"/>
        <end position="698"/>
    </location>
</feature>
<feature type="signal peptide" evidence="21">
    <location>
        <begin position="1"/>
        <end position="18"/>
    </location>
</feature>
<keyword evidence="14" id="KW-1015">Disulfide bond</keyword>
<dbReference type="PROSITE" id="PS00010">
    <property type="entry name" value="ASX_HYDROXYL"/>
    <property type="match status" value="1"/>
</dbReference>
<dbReference type="SUPFAM" id="SSF57196">
    <property type="entry name" value="EGF/Laminin"/>
    <property type="match status" value="1"/>
</dbReference>
<dbReference type="InterPro" id="IPR011009">
    <property type="entry name" value="Kinase-like_dom_sf"/>
</dbReference>
<keyword evidence="7 21" id="KW-0732">Signal</keyword>
<sequence>MSPLWSFLLHLFLVAATATEPAEAAAGALPGCPDRCGNITVPYPFGIATGCYRRGFRMACNSSYSPPKLFLSKNMAVSEIRDADLVVEAPIARNCYKPFNLGPDVELTTVDVTGTPYTLSYSRNKFTALGCDTVALNFQGGNMFDFSSGCVSFCIDPSSINNGTCDGIGCCQTSIPRGLQQLSTILRSLSNHTGTFNFSPCSYAFLVEQDSFAFQLTDLYSFARKSTVPVVLDWAIGSQPCDVAAQSWNYACGPNSYCFNATNGGGYGCRCNSGYQGNPYLPNGCQDIDECADPSTNTCSHICTNYPGDYACSCPRGTTGDGRKLGTGCIDSRKLPLVQIVLGVGLGSAFLIAISSWGYWALKKRRMILLRENFFKQNGGLMLQQRISSLGSAGERARIFSAEELERATDNYSESRILGKGGYGTVYKGILPDKKVVAIKKSKVVDETQVEQFINEVVVLSEVIHRNVVKILGCCLETQVPLLVYEYVPNGTLTHHLHGDDHVSTVSWEIRLRIAAETAGALAYLHSATTWPIVHRDVKTANILLDDDYTAKVSDFGASRLIPLRRGQVTTLVQGTMGYLDPEYFQTGLLTEKSDVYSFGVVLAELLTGQKPLSQTRPEEEQNLAIYFLHAVRRKQLLNILEPRIRKEASEEQLEMVARVTERCLSLRGEERPTMKEVAVELERLRLPPSHPWAPPTPDRSASASRASARGGISEDENLLREDYSTAYCTA</sequence>
<dbReference type="InterPro" id="IPR025287">
    <property type="entry name" value="WAK_GUB"/>
</dbReference>
<evidence type="ECO:0000256" key="17">
    <source>
        <dbReference type="PROSITE-ProRule" id="PRU00076"/>
    </source>
</evidence>
<dbReference type="PROSITE" id="PS50011">
    <property type="entry name" value="PROTEIN_KINASE_DOM"/>
    <property type="match status" value="1"/>
</dbReference>
<reference evidence="24" key="1">
    <citation type="submission" date="2020-02" db="EMBL/GenBank/DDBJ databases">
        <authorList>
            <person name="Scholz U."/>
            <person name="Mascher M."/>
            <person name="Fiebig A."/>
        </authorList>
    </citation>
    <scope>NUCLEOTIDE SEQUENCE</scope>
</reference>
<dbReference type="EMBL" id="LR746273">
    <property type="protein sequence ID" value="CAA7403410.1"/>
    <property type="molecule type" value="Genomic_DNA"/>
</dbReference>
<dbReference type="Gene3D" id="3.30.200.20">
    <property type="entry name" value="Phosphorylase Kinase, domain 1"/>
    <property type="match status" value="1"/>
</dbReference>
<dbReference type="PANTHER" id="PTHR27005">
    <property type="entry name" value="WALL-ASSOCIATED RECEPTOR KINASE-LIKE 21"/>
    <property type="match status" value="1"/>
</dbReference>
<evidence type="ECO:0000256" key="9">
    <source>
        <dbReference type="ARBA" id="ARBA00022741"/>
    </source>
</evidence>
<keyword evidence="4" id="KW-0597">Phosphoprotein</keyword>
<evidence type="ECO:0000256" key="1">
    <source>
        <dbReference type="ARBA" id="ARBA00004479"/>
    </source>
</evidence>
<evidence type="ECO:0000256" key="3">
    <source>
        <dbReference type="ARBA" id="ARBA00022536"/>
    </source>
</evidence>
<evidence type="ECO:0000256" key="15">
    <source>
        <dbReference type="ARBA" id="ARBA00023180"/>
    </source>
</evidence>
<keyword evidence="3 17" id="KW-0245">EGF-like domain</keyword>
<evidence type="ECO:0000313" key="25">
    <source>
        <dbReference type="Proteomes" id="UP000663760"/>
    </source>
</evidence>
<evidence type="ECO:0000256" key="21">
    <source>
        <dbReference type="SAM" id="SignalP"/>
    </source>
</evidence>
<dbReference type="PROSITE" id="PS01187">
    <property type="entry name" value="EGF_CA"/>
    <property type="match status" value="1"/>
</dbReference>
<feature type="region of interest" description="Disordered" evidence="19">
    <location>
        <begin position="688"/>
        <end position="717"/>
    </location>
</feature>
<keyword evidence="8" id="KW-0677">Repeat</keyword>
<dbReference type="InterPro" id="IPR000719">
    <property type="entry name" value="Prot_kinase_dom"/>
</dbReference>
<evidence type="ECO:0000313" key="24">
    <source>
        <dbReference type="EMBL" id="CAA7403410.1"/>
    </source>
</evidence>
<organism evidence="24 25">
    <name type="scientific">Spirodela intermedia</name>
    <name type="common">Intermediate duckweed</name>
    <dbReference type="NCBI Taxonomy" id="51605"/>
    <lineage>
        <taxon>Eukaryota</taxon>
        <taxon>Viridiplantae</taxon>
        <taxon>Streptophyta</taxon>
        <taxon>Embryophyta</taxon>
        <taxon>Tracheophyta</taxon>
        <taxon>Spermatophyta</taxon>
        <taxon>Magnoliopsida</taxon>
        <taxon>Liliopsida</taxon>
        <taxon>Araceae</taxon>
        <taxon>Lemnoideae</taxon>
        <taxon>Spirodela</taxon>
    </lineage>
</organism>
<dbReference type="InterPro" id="IPR013695">
    <property type="entry name" value="WAK"/>
</dbReference>
<feature type="binding site" evidence="18">
    <location>
        <position position="441"/>
    </location>
    <ligand>
        <name>ATP</name>
        <dbReference type="ChEBI" id="CHEBI:30616"/>
    </ligand>
</feature>
<dbReference type="InterPro" id="IPR000742">
    <property type="entry name" value="EGF"/>
</dbReference>
<dbReference type="SMART" id="SM00181">
    <property type="entry name" value="EGF"/>
    <property type="match status" value="2"/>
</dbReference>
<protein>
    <submittedName>
        <fullName evidence="24">Uncharacterized protein</fullName>
    </submittedName>
</protein>
<dbReference type="PROSITE" id="PS00108">
    <property type="entry name" value="PROTEIN_KINASE_ST"/>
    <property type="match status" value="1"/>
</dbReference>
<comment type="function">
    <text evidence="16">Serine/threonine-protein kinase that may function as a signaling receptor of extracellular matrix component. Binding to pectin may have significance in the control of cell expansion, morphogenesis and development.</text>
</comment>
<evidence type="ECO:0000256" key="7">
    <source>
        <dbReference type="ARBA" id="ARBA00022729"/>
    </source>
</evidence>
<keyword evidence="5" id="KW-0808">Transferase</keyword>
<dbReference type="Gene3D" id="2.10.25.10">
    <property type="entry name" value="Laminin"/>
    <property type="match status" value="2"/>
</dbReference>
<dbReference type="FunFam" id="3.30.200.20:FF:000043">
    <property type="entry name" value="Wall-associated receptor kinase 2"/>
    <property type="match status" value="1"/>
</dbReference>
<evidence type="ECO:0000256" key="12">
    <source>
        <dbReference type="ARBA" id="ARBA00022989"/>
    </source>
</evidence>
<dbReference type="Gene3D" id="1.10.510.10">
    <property type="entry name" value="Transferase(Phosphotransferase) domain 1"/>
    <property type="match status" value="1"/>
</dbReference>
<comment type="caution">
    <text evidence="17">Lacks conserved residue(s) required for the propagation of feature annotation.</text>
</comment>
<dbReference type="OrthoDB" id="4062651at2759"/>
<dbReference type="FunFam" id="2.10.25.10:FF:000038">
    <property type="entry name" value="Fibrillin 2"/>
    <property type="match status" value="1"/>
</dbReference>
<gene>
    <name evidence="24" type="ORF">SI8410_10014088</name>
</gene>
<dbReference type="SMART" id="SM00220">
    <property type="entry name" value="S_TKc"/>
    <property type="match status" value="1"/>
</dbReference>
<evidence type="ECO:0000256" key="10">
    <source>
        <dbReference type="ARBA" id="ARBA00022777"/>
    </source>
</evidence>
<feature type="domain" description="Protein kinase" evidence="22">
    <location>
        <begin position="412"/>
        <end position="694"/>
    </location>
</feature>
<dbReference type="AlphaFoldDB" id="A0A7I8L053"/>
<dbReference type="InterPro" id="IPR017441">
    <property type="entry name" value="Protein_kinase_ATP_BS"/>
</dbReference>
<evidence type="ECO:0000256" key="14">
    <source>
        <dbReference type="ARBA" id="ARBA00023157"/>
    </source>
</evidence>
<dbReference type="SUPFAM" id="SSF56112">
    <property type="entry name" value="Protein kinase-like (PK-like)"/>
    <property type="match status" value="1"/>
</dbReference>
<keyword evidence="25" id="KW-1185">Reference proteome</keyword>
<proteinExistence type="predicted"/>
<evidence type="ECO:0000256" key="18">
    <source>
        <dbReference type="PROSITE-ProRule" id="PRU10141"/>
    </source>
</evidence>
<dbReference type="GO" id="GO:0005509">
    <property type="term" value="F:calcium ion binding"/>
    <property type="evidence" value="ECO:0007669"/>
    <property type="project" value="InterPro"/>
</dbReference>
<feature type="domain" description="EGF-like" evidence="23">
    <location>
        <begin position="287"/>
        <end position="321"/>
    </location>
</feature>
<keyword evidence="9 18" id="KW-0547">Nucleotide-binding</keyword>
<evidence type="ECO:0000256" key="13">
    <source>
        <dbReference type="ARBA" id="ARBA00023136"/>
    </source>
</evidence>
<evidence type="ECO:0000259" key="23">
    <source>
        <dbReference type="PROSITE" id="PS50026"/>
    </source>
</evidence>
<evidence type="ECO:0000256" key="5">
    <source>
        <dbReference type="ARBA" id="ARBA00022679"/>
    </source>
</evidence>
<evidence type="ECO:0000256" key="8">
    <source>
        <dbReference type="ARBA" id="ARBA00022737"/>
    </source>
</evidence>
<feature type="compositionally biased region" description="Low complexity" evidence="19">
    <location>
        <begin position="700"/>
        <end position="710"/>
    </location>
</feature>
<evidence type="ECO:0000256" key="6">
    <source>
        <dbReference type="ARBA" id="ARBA00022692"/>
    </source>
</evidence>
<dbReference type="Pfam" id="PF08488">
    <property type="entry name" value="WAK"/>
    <property type="match status" value="1"/>
</dbReference>
<dbReference type="PANTHER" id="PTHR27005:SF283">
    <property type="entry name" value="OS02G0633066 PROTEIN"/>
    <property type="match status" value="1"/>
</dbReference>
<dbReference type="GO" id="GO:0005524">
    <property type="term" value="F:ATP binding"/>
    <property type="evidence" value="ECO:0007669"/>
    <property type="project" value="UniProtKB-UniRule"/>
</dbReference>
<feature type="transmembrane region" description="Helical" evidence="20">
    <location>
        <begin position="337"/>
        <end position="362"/>
    </location>
</feature>
<dbReference type="CDD" id="cd00054">
    <property type="entry name" value="EGF_CA"/>
    <property type="match status" value="1"/>
</dbReference>
<evidence type="ECO:0000256" key="20">
    <source>
        <dbReference type="SAM" id="Phobius"/>
    </source>
</evidence>
<dbReference type="InterPro" id="IPR008271">
    <property type="entry name" value="Ser/Thr_kinase_AS"/>
</dbReference>
<keyword evidence="6 20" id="KW-0812">Transmembrane</keyword>
<dbReference type="SMART" id="SM00179">
    <property type="entry name" value="EGF_CA"/>
    <property type="match status" value="1"/>
</dbReference>
<keyword evidence="12 20" id="KW-1133">Transmembrane helix</keyword>
<evidence type="ECO:0000256" key="2">
    <source>
        <dbReference type="ARBA" id="ARBA00022527"/>
    </source>
</evidence>
<dbReference type="Pfam" id="PF13947">
    <property type="entry name" value="GUB_WAK_bind"/>
    <property type="match status" value="1"/>
</dbReference>
<name>A0A7I8L053_SPIIN</name>
<accession>A0A7I8L053</accession>
<dbReference type="InterPro" id="IPR001881">
    <property type="entry name" value="EGF-like_Ca-bd_dom"/>
</dbReference>
<dbReference type="GO" id="GO:0004674">
    <property type="term" value="F:protein serine/threonine kinase activity"/>
    <property type="evidence" value="ECO:0007669"/>
    <property type="project" value="UniProtKB-KW"/>
</dbReference>
<dbReference type="GO" id="GO:0030247">
    <property type="term" value="F:polysaccharide binding"/>
    <property type="evidence" value="ECO:0007669"/>
    <property type="project" value="InterPro"/>
</dbReference>
<dbReference type="GO" id="GO:0007166">
    <property type="term" value="P:cell surface receptor signaling pathway"/>
    <property type="evidence" value="ECO:0007669"/>
    <property type="project" value="InterPro"/>
</dbReference>
<evidence type="ECO:0000256" key="11">
    <source>
        <dbReference type="ARBA" id="ARBA00022840"/>
    </source>
</evidence>
<keyword evidence="13 20" id="KW-0472">Membrane</keyword>
<keyword evidence="2" id="KW-0723">Serine/threonine-protein kinase</keyword>
<evidence type="ECO:0000256" key="4">
    <source>
        <dbReference type="ARBA" id="ARBA00022553"/>
    </source>
</evidence>
<keyword evidence="10" id="KW-0418">Kinase</keyword>
<dbReference type="CDD" id="cd14066">
    <property type="entry name" value="STKc_IRAK"/>
    <property type="match status" value="1"/>
</dbReference>
<dbReference type="Proteomes" id="UP000663760">
    <property type="component" value="Chromosome 10"/>
</dbReference>
<comment type="subcellular location">
    <subcellularLocation>
        <location evidence="1">Membrane</location>
        <topology evidence="1">Single-pass type I membrane protein</topology>
    </subcellularLocation>
</comment>